<gene>
    <name evidence="1" type="ORF">BOH74_20890</name>
</gene>
<reference evidence="1 2" key="1">
    <citation type="submission" date="2016-11" db="EMBL/GenBank/DDBJ databases">
        <title>Draft genome of Pseudomonas versuta A4R1.12.</title>
        <authorList>
            <person name="See-Too W.-S."/>
        </authorList>
    </citation>
    <scope>NUCLEOTIDE SEQUENCE [LARGE SCALE GENOMIC DNA]</scope>
    <source>
        <strain evidence="1 2">A4R1.12</strain>
    </source>
</reference>
<proteinExistence type="predicted"/>
<dbReference type="EMBL" id="MPJD01000040">
    <property type="protein sequence ID" value="OKA18165.1"/>
    <property type="molecule type" value="Genomic_DNA"/>
</dbReference>
<comment type="caution">
    <text evidence="1">The sequence shown here is derived from an EMBL/GenBank/DDBJ whole genome shotgun (WGS) entry which is preliminary data.</text>
</comment>
<evidence type="ECO:0000313" key="1">
    <source>
        <dbReference type="EMBL" id="OKA18165.1"/>
    </source>
</evidence>
<dbReference type="Proteomes" id="UP000185990">
    <property type="component" value="Unassembled WGS sequence"/>
</dbReference>
<name>A0A853ZU34_9PSED</name>
<accession>A0A853ZU34</accession>
<organism evidence="1 2">
    <name type="scientific">Pseudomonas versuta</name>
    <dbReference type="NCBI Taxonomy" id="1788301"/>
    <lineage>
        <taxon>Bacteria</taxon>
        <taxon>Pseudomonadati</taxon>
        <taxon>Pseudomonadota</taxon>
        <taxon>Gammaproteobacteria</taxon>
        <taxon>Pseudomonadales</taxon>
        <taxon>Pseudomonadaceae</taxon>
        <taxon>Pseudomonas</taxon>
    </lineage>
</organism>
<dbReference type="AlphaFoldDB" id="A0A853ZU34"/>
<sequence>MSFGLTVSNDNSFIQIDSQTPRLCSVYNGTYAATGDRVARVAFPAPITTEEPPCIFIRNSPDRANELYDGMTISGSAGNWTGFSISANNINWRPAGKWFAAVFASRAAAQYGLRMWSENGSLVYDSGAAPVIMTRASHSWAYAGSTQHPPLGNAYYWVNGAVGPLKEDEYFMINPFSRGQLSPSLAVWNVAGVRFDYGANRMQLFIITNRPGGVWIDIGQPSAVFARLPGT</sequence>
<evidence type="ECO:0000313" key="2">
    <source>
        <dbReference type="Proteomes" id="UP000185990"/>
    </source>
</evidence>
<protein>
    <submittedName>
        <fullName evidence="1">Uncharacterized protein</fullName>
    </submittedName>
</protein>